<accession>A0ABW8YGV0</accession>
<protein>
    <submittedName>
        <fullName evidence="2">Uncharacterized protein</fullName>
    </submittedName>
</protein>
<organism evidence="2 3">
    <name type="scientific">Sphingomonas plantiphila</name>
    <dbReference type="NCBI Taxonomy" id="3163295"/>
    <lineage>
        <taxon>Bacteria</taxon>
        <taxon>Pseudomonadati</taxon>
        <taxon>Pseudomonadota</taxon>
        <taxon>Alphaproteobacteria</taxon>
        <taxon>Sphingomonadales</taxon>
        <taxon>Sphingomonadaceae</taxon>
        <taxon>Sphingomonas</taxon>
    </lineage>
</organism>
<keyword evidence="1" id="KW-1133">Transmembrane helix</keyword>
<name>A0ABW8YGV0_9SPHN</name>
<keyword evidence="1" id="KW-0472">Membrane</keyword>
<evidence type="ECO:0000313" key="2">
    <source>
        <dbReference type="EMBL" id="MFL9839471.1"/>
    </source>
</evidence>
<comment type="caution">
    <text evidence="2">The sequence shown here is derived from an EMBL/GenBank/DDBJ whole genome shotgun (WGS) entry which is preliminary data.</text>
</comment>
<proteinExistence type="predicted"/>
<reference evidence="2 3" key="1">
    <citation type="submission" date="2024-06" db="EMBL/GenBank/DDBJ databases">
        <authorList>
            <person name="Kaempfer P."/>
            <person name="Viver T."/>
        </authorList>
    </citation>
    <scope>NUCLEOTIDE SEQUENCE [LARGE SCALE GENOMIC DNA]</scope>
    <source>
        <strain evidence="2 3">ST-64</strain>
    </source>
</reference>
<keyword evidence="3" id="KW-1185">Reference proteome</keyword>
<gene>
    <name evidence="2" type="ORF">ABS767_00725</name>
</gene>
<dbReference type="RefSeq" id="WP_408076447.1">
    <property type="nucleotide sequence ID" value="NZ_JBELQC010000001.1"/>
</dbReference>
<evidence type="ECO:0000256" key="1">
    <source>
        <dbReference type="SAM" id="Phobius"/>
    </source>
</evidence>
<sequence>MKRMNGEEFPLWMIAGAWGWIVLVVGISALYRKTNGKPIIPRLPSDALYCERRASGRWANNALMVAVTKDTLSVTPYFPFTLGFLPEFYRLEHCIPLKRIRSVTVRPSAWGMNAVIRYGPEERTLKLKLRNADAFANALAGAGVQLIRT</sequence>
<dbReference type="EMBL" id="JBELQC010000001">
    <property type="protein sequence ID" value="MFL9839471.1"/>
    <property type="molecule type" value="Genomic_DNA"/>
</dbReference>
<keyword evidence="1" id="KW-0812">Transmembrane</keyword>
<feature type="transmembrane region" description="Helical" evidence="1">
    <location>
        <begin position="12"/>
        <end position="31"/>
    </location>
</feature>
<dbReference type="Proteomes" id="UP001629244">
    <property type="component" value="Unassembled WGS sequence"/>
</dbReference>
<evidence type="ECO:0000313" key="3">
    <source>
        <dbReference type="Proteomes" id="UP001629244"/>
    </source>
</evidence>